<evidence type="ECO:0000313" key="2">
    <source>
        <dbReference type="Proteomes" id="UP000184550"/>
    </source>
</evidence>
<keyword evidence="2" id="KW-1185">Reference proteome</keyword>
<reference evidence="1" key="1">
    <citation type="submission" date="2019-10" db="EMBL/GenBank/DDBJ databases">
        <authorList>
            <consortium name="Genoscope - CEA"/>
            <person name="William W."/>
        </authorList>
    </citation>
    <scope>NUCLEOTIDE SEQUENCE [LARGE SCALE GENOMIC DNA]</scope>
    <source>
        <strain evidence="1">BBR_PRJEB10992</strain>
    </source>
</reference>
<sequence length="72" mass="8155">MANSTLEDNAASASNKWGKDSQIWQSLKVAIASSSGFQRWELERHLNLIEPTTNLDQLVSLYLRETLETLAY</sequence>
<dbReference type="RefSeq" id="WP_083617954.1">
    <property type="nucleotide sequence ID" value="NZ_LR734835.1"/>
</dbReference>
<name>A0A7Z9BG19_9CYAN</name>
<protein>
    <submittedName>
        <fullName evidence="1">Uncharacterized protein</fullName>
    </submittedName>
</protein>
<gene>
    <name evidence="1" type="ORF">PL8927_170067</name>
</gene>
<dbReference type="OrthoDB" id="573503at2"/>
<accession>A0A7Z9BG19</accession>
<dbReference type="AlphaFoldDB" id="A0A7Z9BG19"/>
<dbReference type="Proteomes" id="UP000184550">
    <property type="component" value="Unassembled WGS sequence"/>
</dbReference>
<dbReference type="EMBL" id="CZCU02000079">
    <property type="protein sequence ID" value="VXD12449.1"/>
    <property type="molecule type" value="Genomic_DNA"/>
</dbReference>
<organism evidence="1 2">
    <name type="scientific">Planktothrix serta PCC 8927</name>
    <dbReference type="NCBI Taxonomy" id="671068"/>
    <lineage>
        <taxon>Bacteria</taxon>
        <taxon>Bacillati</taxon>
        <taxon>Cyanobacteriota</taxon>
        <taxon>Cyanophyceae</taxon>
        <taxon>Oscillatoriophycideae</taxon>
        <taxon>Oscillatoriales</taxon>
        <taxon>Microcoleaceae</taxon>
        <taxon>Planktothrix</taxon>
    </lineage>
</organism>
<comment type="caution">
    <text evidence="1">The sequence shown here is derived from an EMBL/GenBank/DDBJ whole genome shotgun (WGS) entry which is preliminary data.</text>
</comment>
<evidence type="ECO:0000313" key="1">
    <source>
        <dbReference type="EMBL" id="VXD12449.1"/>
    </source>
</evidence>
<proteinExistence type="predicted"/>